<dbReference type="Proteomes" id="UP000005536">
    <property type="component" value="Unassembled WGS sequence"/>
</dbReference>
<gene>
    <name evidence="1" type="ORF">NEIELOOT_01988</name>
</gene>
<sequence length="53" mass="6617">MHYDSFRRPKMAILALNVTAVRRYLDLTINRFYNYSHYDLIFKPPHRNHERKH</sequence>
<protein>
    <submittedName>
        <fullName evidence="1">Uncharacterized protein</fullName>
    </submittedName>
</protein>
<accession>D4DSE2</accession>
<organism evidence="1 2">
    <name type="scientific">Neisseria elongata subsp. glycolytica ATCC 29315</name>
    <dbReference type="NCBI Taxonomy" id="546263"/>
    <lineage>
        <taxon>Bacteria</taxon>
        <taxon>Pseudomonadati</taxon>
        <taxon>Pseudomonadota</taxon>
        <taxon>Betaproteobacteria</taxon>
        <taxon>Neisseriales</taxon>
        <taxon>Neisseriaceae</taxon>
        <taxon>Neisseria</taxon>
    </lineage>
</organism>
<evidence type="ECO:0000313" key="2">
    <source>
        <dbReference type="Proteomes" id="UP000005536"/>
    </source>
</evidence>
<proteinExistence type="predicted"/>
<dbReference type="EMBL" id="ADBF01000216">
    <property type="protein sequence ID" value="EFE49239.1"/>
    <property type="molecule type" value="Genomic_DNA"/>
</dbReference>
<comment type="caution">
    <text evidence="1">The sequence shown here is derived from an EMBL/GenBank/DDBJ whole genome shotgun (WGS) entry which is preliminary data.</text>
</comment>
<name>D4DSE2_NEIEG</name>
<dbReference type="AlphaFoldDB" id="D4DSE2"/>
<reference evidence="1 2" key="1">
    <citation type="submission" date="2010-02" db="EMBL/GenBank/DDBJ databases">
        <authorList>
            <person name="Weinstock G."/>
            <person name="Sodergren E."/>
            <person name="Clifton S."/>
            <person name="Fulton L."/>
            <person name="Fulton B."/>
            <person name="Courtney L."/>
            <person name="Fronick C."/>
            <person name="Harrison M."/>
            <person name="Strong C."/>
            <person name="Farmer C."/>
            <person name="Delahaunty K."/>
            <person name="Markovic C."/>
            <person name="Hall O."/>
            <person name="Minx P."/>
            <person name="Tomlinson C."/>
            <person name="Mitreva M."/>
            <person name="Nelson J."/>
            <person name="Hou S."/>
            <person name="Wollam A."/>
            <person name="Pepin K.H."/>
            <person name="Johnson M."/>
            <person name="Bhonagiri V."/>
            <person name="Zhang X."/>
            <person name="Suruliraj S."/>
            <person name="Warren W."/>
            <person name="Chinwalla A."/>
            <person name="Mardis E.R."/>
            <person name="Wilson R.K."/>
        </authorList>
    </citation>
    <scope>NUCLEOTIDE SEQUENCE [LARGE SCALE GENOMIC DNA]</scope>
    <source>
        <strain evidence="1 2">ATCC 29315</strain>
    </source>
</reference>
<evidence type="ECO:0000313" key="1">
    <source>
        <dbReference type="EMBL" id="EFE49239.1"/>
    </source>
</evidence>